<protein>
    <submittedName>
        <fullName evidence="1">Uncharacterized protein</fullName>
    </submittedName>
</protein>
<dbReference type="Proteomes" id="UP000283993">
    <property type="component" value="Unassembled WGS sequence"/>
</dbReference>
<dbReference type="EMBL" id="AYKH01000001">
    <property type="protein sequence ID" value="ROO30601.1"/>
    <property type="molecule type" value="Genomic_DNA"/>
</dbReference>
<organism evidence="1 2">
    <name type="scientific">Salinisphaera orenii MK-B5</name>
    <dbReference type="NCBI Taxonomy" id="856730"/>
    <lineage>
        <taxon>Bacteria</taxon>
        <taxon>Pseudomonadati</taxon>
        <taxon>Pseudomonadota</taxon>
        <taxon>Gammaproteobacteria</taxon>
        <taxon>Salinisphaerales</taxon>
        <taxon>Salinisphaeraceae</taxon>
        <taxon>Salinisphaera</taxon>
    </lineage>
</organism>
<evidence type="ECO:0000313" key="1">
    <source>
        <dbReference type="EMBL" id="ROO30601.1"/>
    </source>
</evidence>
<proteinExistence type="predicted"/>
<sequence length="67" mass="7614">MSTRTFYMVAEIRLTDDGSVQPKRSVSGPYQEYLLAKQVSVELGDQYHVFEVTDVEALREKAAEDES</sequence>
<keyword evidence="2" id="KW-1185">Reference proteome</keyword>
<dbReference type="RefSeq" id="WP_123629808.1">
    <property type="nucleotide sequence ID" value="NZ_AYKH01000001.1"/>
</dbReference>
<comment type="caution">
    <text evidence="1">The sequence shown here is derived from an EMBL/GenBank/DDBJ whole genome shotgun (WGS) entry which is preliminary data.</text>
</comment>
<gene>
    <name evidence="1" type="ORF">SAOR_01005</name>
</gene>
<reference evidence="1 2" key="1">
    <citation type="submission" date="2013-10" db="EMBL/GenBank/DDBJ databases">
        <title>Salinisphaera orenii MK-B5 Genome Sequencing.</title>
        <authorList>
            <person name="Lai Q."/>
            <person name="Li C."/>
            <person name="Shao Z."/>
        </authorList>
    </citation>
    <scope>NUCLEOTIDE SEQUENCE [LARGE SCALE GENOMIC DNA]</scope>
    <source>
        <strain evidence="1 2">MK-B5</strain>
    </source>
</reference>
<name>A0A423PYC6_9GAMM</name>
<dbReference type="AlphaFoldDB" id="A0A423PYC6"/>
<evidence type="ECO:0000313" key="2">
    <source>
        <dbReference type="Proteomes" id="UP000283993"/>
    </source>
</evidence>
<accession>A0A423PYC6</accession>